<name>A0A2T5VAR9_9HYPH</name>
<evidence type="ECO:0000313" key="2">
    <source>
        <dbReference type="Proteomes" id="UP000244081"/>
    </source>
</evidence>
<dbReference type="OrthoDB" id="7363897at2"/>
<protein>
    <submittedName>
        <fullName evidence="1">Uncharacterized protein</fullName>
    </submittedName>
</protein>
<organism evidence="1 2">
    <name type="scientific">Breoghania corrubedonensis</name>
    <dbReference type="NCBI Taxonomy" id="665038"/>
    <lineage>
        <taxon>Bacteria</taxon>
        <taxon>Pseudomonadati</taxon>
        <taxon>Pseudomonadota</taxon>
        <taxon>Alphaproteobacteria</taxon>
        <taxon>Hyphomicrobiales</taxon>
        <taxon>Stappiaceae</taxon>
        <taxon>Breoghania</taxon>
    </lineage>
</organism>
<dbReference type="AlphaFoldDB" id="A0A2T5VAR9"/>
<comment type="caution">
    <text evidence="1">The sequence shown here is derived from an EMBL/GenBank/DDBJ whole genome shotgun (WGS) entry which is preliminary data.</text>
</comment>
<sequence length="69" mass="7847">MLVLALSVCLAQSPATCKEVNLTYLANNATPMQCMRYGQPEIAKWNMTHPGWRVKKWRCVPADRLEKAI</sequence>
<dbReference type="EMBL" id="QAYG01000003">
    <property type="protein sequence ID" value="PTW60852.1"/>
    <property type="molecule type" value="Genomic_DNA"/>
</dbReference>
<dbReference type="Proteomes" id="UP000244081">
    <property type="component" value="Unassembled WGS sequence"/>
</dbReference>
<proteinExistence type="predicted"/>
<reference evidence="1 2" key="1">
    <citation type="submission" date="2018-04" db="EMBL/GenBank/DDBJ databases">
        <title>Genomic Encyclopedia of Archaeal and Bacterial Type Strains, Phase II (KMG-II): from individual species to whole genera.</title>
        <authorList>
            <person name="Goeker M."/>
        </authorList>
    </citation>
    <scope>NUCLEOTIDE SEQUENCE [LARGE SCALE GENOMIC DNA]</scope>
    <source>
        <strain evidence="1 2">DSM 23382</strain>
    </source>
</reference>
<dbReference type="RefSeq" id="WP_107989965.1">
    <property type="nucleotide sequence ID" value="NZ_QAYG01000003.1"/>
</dbReference>
<keyword evidence="2" id="KW-1185">Reference proteome</keyword>
<accession>A0A2T5VAR9</accession>
<gene>
    <name evidence="1" type="ORF">C8N35_10331</name>
</gene>
<evidence type="ECO:0000313" key="1">
    <source>
        <dbReference type="EMBL" id="PTW60852.1"/>
    </source>
</evidence>